<dbReference type="NCBIfam" id="TIGR00369">
    <property type="entry name" value="unchar_dom_1"/>
    <property type="match status" value="1"/>
</dbReference>
<dbReference type="PANTHER" id="PTHR21660">
    <property type="entry name" value="THIOESTERASE SUPERFAMILY MEMBER-RELATED"/>
    <property type="match status" value="1"/>
</dbReference>
<dbReference type="InterPro" id="IPR003736">
    <property type="entry name" value="PAAI_dom"/>
</dbReference>
<proteinExistence type="inferred from homology"/>
<dbReference type="Gene3D" id="3.10.129.10">
    <property type="entry name" value="Hotdog Thioesterase"/>
    <property type="match status" value="1"/>
</dbReference>
<dbReference type="GO" id="GO:0047617">
    <property type="term" value="F:fatty acyl-CoA hydrolase activity"/>
    <property type="evidence" value="ECO:0007669"/>
    <property type="project" value="InterPro"/>
</dbReference>
<dbReference type="SUPFAM" id="SSF54637">
    <property type="entry name" value="Thioesterase/thiol ester dehydrase-isomerase"/>
    <property type="match status" value="1"/>
</dbReference>
<dbReference type="Pfam" id="PF03061">
    <property type="entry name" value="4HBT"/>
    <property type="match status" value="1"/>
</dbReference>
<dbReference type="PANTHER" id="PTHR21660:SF1">
    <property type="entry name" value="ACYL-COENZYME A THIOESTERASE 13"/>
    <property type="match status" value="1"/>
</dbReference>
<organism evidence="4">
    <name type="scientific">Phaeocystis antarctica</name>
    <dbReference type="NCBI Taxonomy" id="33657"/>
    <lineage>
        <taxon>Eukaryota</taxon>
        <taxon>Haptista</taxon>
        <taxon>Haptophyta</taxon>
        <taxon>Prymnesiophyceae</taxon>
        <taxon>Phaeocystales</taxon>
        <taxon>Phaeocystaceae</taxon>
        <taxon>Phaeocystis</taxon>
    </lineage>
</organism>
<evidence type="ECO:0000313" key="4">
    <source>
        <dbReference type="EMBL" id="CAD8500257.1"/>
    </source>
</evidence>
<dbReference type="InterPro" id="IPR006683">
    <property type="entry name" value="Thioestr_dom"/>
</dbReference>
<comment type="similarity">
    <text evidence="1">Belongs to the thioesterase PaaI family.</text>
</comment>
<reference evidence="4" key="1">
    <citation type="submission" date="2021-01" db="EMBL/GenBank/DDBJ databases">
        <authorList>
            <person name="Corre E."/>
            <person name="Pelletier E."/>
            <person name="Niang G."/>
            <person name="Scheremetjew M."/>
            <person name="Finn R."/>
            <person name="Kale V."/>
            <person name="Holt S."/>
            <person name="Cochrane G."/>
            <person name="Meng A."/>
            <person name="Brown T."/>
            <person name="Cohen L."/>
        </authorList>
    </citation>
    <scope>NUCLEOTIDE SEQUENCE</scope>
    <source>
        <strain evidence="4">CCMP1374</strain>
    </source>
</reference>
<dbReference type="InterPro" id="IPR039298">
    <property type="entry name" value="ACOT13"/>
</dbReference>
<sequence length="172" mass="17881">MARVNAANDPSVLLGPFTSAGRFDACLERAGMHCLAIGGGEVVCDLTVNDELSNNYGALHGGAISTLVDVVGTLALLSKDPSRAGVSIEMNQSFCAAAKAGERIVLFGSVLKYGRSLGFTEVRIRPLLGGMTRKEAVALLAAQPQGPDARAVLEAMCGPVIALGRHTKSFPR</sequence>
<evidence type="ECO:0000259" key="3">
    <source>
        <dbReference type="Pfam" id="PF03061"/>
    </source>
</evidence>
<feature type="domain" description="Thioesterase" evidence="3">
    <location>
        <begin position="56"/>
        <end position="125"/>
    </location>
</feature>
<evidence type="ECO:0000256" key="1">
    <source>
        <dbReference type="ARBA" id="ARBA00008324"/>
    </source>
</evidence>
<dbReference type="CDD" id="cd03443">
    <property type="entry name" value="PaaI_thioesterase"/>
    <property type="match status" value="1"/>
</dbReference>
<accession>A0A7S0F0J3</accession>
<name>A0A7S0F0J3_9EUKA</name>
<protein>
    <recommendedName>
        <fullName evidence="3">Thioesterase domain-containing protein</fullName>
    </recommendedName>
</protein>
<dbReference type="InterPro" id="IPR029069">
    <property type="entry name" value="HotDog_dom_sf"/>
</dbReference>
<keyword evidence="2" id="KW-0378">Hydrolase</keyword>
<evidence type="ECO:0000256" key="2">
    <source>
        <dbReference type="ARBA" id="ARBA00022801"/>
    </source>
</evidence>
<gene>
    <name evidence="4" type="ORF">PANT1444_LOCUS15688</name>
</gene>
<dbReference type="EMBL" id="HBEP01027591">
    <property type="protein sequence ID" value="CAD8500257.1"/>
    <property type="molecule type" value="Transcribed_RNA"/>
</dbReference>
<dbReference type="AlphaFoldDB" id="A0A7S0F0J3"/>